<comment type="caution">
    <text evidence="7">The sequence shown here is derived from an EMBL/GenBank/DDBJ whole genome shotgun (WGS) entry which is preliminary data.</text>
</comment>
<protein>
    <submittedName>
        <fullName evidence="7">Tyrosine transaminase</fullName>
        <ecNumber evidence="7">2.6.1.5</ecNumber>
    </submittedName>
</protein>
<dbReference type="EMBL" id="JBEAFC010000004">
    <property type="protein sequence ID" value="KAL1560656.1"/>
    <property type="molecule type" value="Genomic_DNA"/>
</dbReference>
<evidence type="ECO:0000259" key="6">
    <source>
        <dbReference type="Pfam" id="PF00155"/>
    </source>
</evidence>
<proteinExistence type="inferred from homology"/>
<keyword evidence="7" id="KW-0808">Transferase</keyword>
<dbReference type="PANTHER" id="PTHR45744:SF11">
    <property type="entry name" value="TYROSINE AMINOTRANSFERASE"/>
    <property type="match status" value="1"/>
</dbReference>
<dbReference type="PIRSF" id="PIRSF000517">
    <property type="entry name" value="Tyr_transaminase"/>
    <property type="match status" value="1"/>
</dbReference>
<dbReference type="Gene3D" id="3.40.640.10">
    <property type="entry name" value="Type I PLP-dependent aspartate aminotransferase-like (Major domain)"/>
    <property type="match status" value="1"/>
</dbReference>
<sequence length="433" mass="47478">MAESQWRFGGNSKVVGAGAMTLRGVMEGVMKNLDENDGRGVIHLSQGDPSAFPSFRASAFAEEAVSNALRSANFNGYSSTAGLPAARSAVAEYLSKDLPYNVTSDDVFLTNGCTQALEAALTTLARSGANILLPRPGYPDYEARAAFVGLEARHFDLVPENDWEVDLAAVEALKDENTVAIVIINPGNPCGNVFKYDHLKKISETAKKMGILVIADEVYGHLTFGSNPFTPMGVFASIAPIITLGSLSKKWIVPGWRIGWLVINDIDGILTKHGIVDTIKGFFNISSDPVTFIQAALPEILLKTPTEFYDKIVNLFGDSADKCYKLTNEIPGISCPIKPQGCMFLMLKLDLSKLEGIKDDLDFCCKLAKEESVVLVPGVGLGLKNWMRVTFAVEESYIDEAFRRMRAFCERHAKKHTKISYYVESPIFDFIYV</sequence>
<evidence type="ECO:0000313" key="8">
    <source>
        <dbReference type="Proteomes" id="UP001567538"/>
    </source>
</evidence>
<dbReference type="EC" id="2.6.1.5" evidence="7"/>
<keyword evidence="8" id="KW-1185">Reference proteome</keyword>
<dbReference type="InterPro" id="IPR005958">
    <property type="entry name" value="TyrNic_aminoTrfase"/>
</dbReference>
<feature type="domain" description="Aminotransferase class I/classII large" evidence="6">
    <location>
        <begin position="40"/>
        <end position="404"/>
    </location>
</feature>
<evidence type="ECO:0000313" key="7">
    <source>
        <dbReference type="EMBL" id="KAL1560656.1"/>
    </source>
</evidence>
<gene>
    <name evidence="7" type="ORF">AAHA92_10844</name>
</gene>
<dbReference type="PANTHER" id="PTHR45744">
    <property type="entry name" value="TYROSINE AMINOTRANSFERASE"/>
    <property type="match status" value="1"/>
</dbReference>
<dbReference type="InterPro" id="IPR015422">
    <property type="entry name" value="PyrdxlP-dep_Trfase_small"/>
</dbReference>
<organism evidence="7 8">
    <name type="scientific">Salvia divinorum</name>
    <name type="common">Maria pastora</name>
    <name type="synonym">Diviner's sage</name>
    <dbReference type="NCBI Taxonomy" id="28513"/>
    <lineage>
        <taxon>Eukaryota</taxon>
        <taxon>Viridiplantae</taxon>
        <taxon>Streptophyta</taxon>
        <taxon>Embryophyta</taxon>
        <taxon>Tracheophyta</taxon>
        <taxon>Spermatophyta</taxon>
        <taxon>Magnoliopsida</taxon>
        <taxon>eudicotyledons</taxon>
        <taxon>Gunneridae</taxon>
        <taxon>Pentapetalae</taxon>
        <taxon>asterids</taxon>
        <taxon>lamiids</taxon>
        <taxon>Lamiales</taxon>
        <taxon>Lamiaceae</taxon>
        <taxon>Nepetoideae</taxon>
        <taxon>Mentheae</taxon>
        <taxon>Salviinae</taxon>
        <taxon>Salvia</taxon>
        <taxon>Salvia subgen. Calosphace</taxon>
    </lineage>
</organism>
<comment type="cofactor">
    <cofactor evidence="1 4 5">
        <name>pyridoxal 5'-phosphate</name>
        <dbReference type="ChEBI" id="CHEBI:597326"/>
    </cofactor>
</comment>
<dbReference type="Pfam" id="PF00155">
    <property type="entry name" value="Aminotran_1_2"/>
    <property type="match status" value="1"/>
</dbReference>
<dbReference type="InterPro" id="IPR015421">
    <property type="entry name" value="PyrdxlP-dep_Trfase_major"/>
</dbReference>
<dbReference type="AlphaFoldDB" id="A0ABD1HW02"/>
<dbReference type="SUPFAM" id="SSF53383">
    <property type="entry name" value="PLP-dependent transferases"/>
    <property type="match status" value="1"/>
</dbReference>
<keyword evidence="3 4" id="KW-0663">Pyridoxal phosphate</keyword>
<dbReference type="FunFam" id="3.40.640.10:FF:000048">
    <property type="entry name" value="tyrosine aminotransferase"/>
    <property type="match status" value="1"/>
</dbReference>
<name>A0ABD1HW02_SALDI</name>
<comment type="similarity">
    <text evidence="2 4">Belongs to the class-I pyridoxal-phosphate-dependent aminotransferase family.</text>
</comment>
<evidence type="ECO:0000256" key="3">
    <source>
        <dbReference type="ARBA" id="ARBA00022898"/>
    </source>
</evidence>
<evidence type="ECO:0000256" key="2">
    <source>
        <dbReference type="ARBA" id="ARBA00007441"/>
    </source>
</evidence>
<evidence type="ECO:0000256" key="4">
    <source>
        <dbReference type="PIRNR" id="PIRNR000517"/>
    </source>
</evidence>
<dbReference type="GO" id="GO:0008483">
    <property type="term" value="F:transaminase activity"/>
    <property type="evidence" value="ECO:0007669"/>
    <property type="project" value="UniProtKB-KW"/>
</dbReference>
<feature type="modified residue" description="N6-(pyridoxal phosphate)lysine" evidence="5">
    <location>
        <position position="249"/>
    </location>
</feature>
<keyword evidence="7" id="KW-0032">Aminotransferase</keyword>
<dbReference type="CDD" id="cd00609">
    <property type="entry name" value="AAT_like"/>
    <property type="match status" value="1"/>
</dbReference>
<reference evidence="7 8" key="1">
    <citation type="submission" date="2024-06" db="EMBL/GenBank/DDBJ databases">
        <title>A chromosome level genome sequence of Diviner's sage (Salvia divinorum).</title>
        <authorList>
            <person name="Ford S.A."/>
            <person name="Ro D.-K."/>
            <person name="Ness R.W."/>
            <person name="Phillips M.A."/>
        </authorList>
    </citation>
    <scope>NUCLEOTIDE SEQUENCE [LARGE SCALE GENOMIC DNA]</scope>
    <source>
        <strain evidence="7">SAF-2024a</strain>
        <tissue evidence="7">Leaf</tissue>
    </source>
</reference>
<dbReference type="Proteomes" id="UP001567538">
    <property type="component" value="Unassembled WGS sequence"/>
</dbReference>
<accession>A0ABD1HW02</accession>
<dbReference type="InterPro" id="IPR004839">
    <property type="entry name" value="Aminotransferase_I/II_large"/>
</dbReference>
<dbReference type="InterPro" id="IPR015424">
    <property type="entry name" value="PyrdxlP-dep_Trfase"/>
</dbReference>
<dbReference type="NCBIfam" id="TIGR01265">
    <property type="entry name" value="tyr_nico_aTase"/>
    <property type="match status" value="1"/>
</dbReference>
<evidence type="ECO:0000256" key="5">
    <source>
        <dbReference type="PIRSR" id="PIRSR000517-1"/>
    </source>
</evidence>
<dbReference type="Gene3D" id="3.90.1150.10">
    <property type="entry name" value="Aspartate Aminotransferase, domain 1"/>
    <property type="match status" value="1"/>
</dbReference>
<evidence type="ECO:0000256" key="1">
    <source>
        <dbReference type="ARBA" id="ARBA00001933"/>
    </source>
</evidence>